<dbReference type="InterPro" id="IPR000157">
    <property type="entry name" value="TIR_dom"/>
</dbReference>
<dbReference type="Proteomes" id="UP000507470">
    <property type="component" value="Unassembled WGS sequence"/>
</dbReference>
<dbReference type="OrthoDB" id="6161467at2759"/>
<evidence type="ECO:0000259" key="1">
    <source>
        <dbReference type="PROSITE" id="PS50104"/>
    </source>
</evidence>
<dbReference type="EMBL" id="CACVKT020001213">
    <property type="protein sequence ID" value="CAC5366086.1"/>
    <property type="molecule type" value="Genomic_DNA"/>
</dbReference>
<dbReference type="GO" id="GO:0007165">
    <property type="term" value="P:signal transduction"/>
    <property type="evidence" value="ECO:0007669"/>
    <property type="project" value="InterPro"/>
</dbReference>
<dbReference type="Gene3D" id="3.40.50.10140">
    <property type="entry name" value="Toll/interleukin-1 receptor homology (TIR) domain"/>
    <property type="match status" value="1"/>
</dbReference>
<name>A0A6J8AD28_MYTCO</name>
<protein>
    <recommendedName>
        <fullName evidence="1">TIR domain-containing protein</fullName>
    </recommendedName>
</protein>
<sequence length="229" mass="26223">MAALGDSTTVSNISYSPDRQWKLLSFGKRYHACFLYRDVEMDRQWVKVTVNILESAGFICWYRGRDFLAGHSFASTIIKNLEQAMKIIVILSKTFVESPRCRYDLDLALEECLNRGEDGETGVLIPVALENCTIPRIIKPLNVLEIQDNESTWLSKLVRAIDSNDKFSSFAEDDNRNAENEIDEAALSLRQKLHTAPVHEVFSFLAKPIANDLLHFLSQHSDLRFFHLR</sequence>
<dbReference type="SUPFAM" id="SSF52200">
    <property type="entry name" value="Toll/Interleukin receptor TIR domain"/>
    <property type="match status" value="1"/>
</dbReference>
<dbReference type="AlphaFoldDB" id="A0A6J8AD28"/>
<organism evidence="2 3">
    <name type="scientific">Mytilus coruscus</name>
    <name type="common">Sea mussel</name>
    <dbReference type="NCBI Taxonomy" id="42192"/>
    <lineage>
        <taxon>Eukaryota</taxon>
        <taxon>Metazoa</taxon>
        <taxon>Spiralia</taxon>
        <taxon>Lophotrochozoa</taxon>
        <taxon>Mollusca</taxon>
        <taxon>Bivalvia</taxon>
        <taxon>Autobranchia</taxon>
        <taxon>Pteriomorphia</taxon>
        <taxon>Mytilida</taxon>
        <taxon>Mytiloidea</taxon>
        <taxon>Mytilidae</taxon>
        <taxon>Mytilinae</taxon>
        <taxon>Mytilus</taxon>
    </lineage>
</organism>
<feature type="domain" description="TIR" evidence="1">
    <location>
        <begin position="28"/>
        <end position="166"/>
    </location>
</feature>
<reference evidence="2 3" key="1">
    <citation type="submission" date="2020-06" db="EMBL/GenBank/DDBJ databases">
        <authorList>
            <person name="Li R."/>
            <person name="Bekaert M."/>
        </authorList>
    </citation>
    <scope>NUCLEOTIDE SEQUENCE [LARGE SCALE GENOMIC DNA]</scope>
    <source>
        <strain evidence="3">wild</strain>
    </source>
</reference>
<dbReference type="InterPro" id="IPR042342">
    <property type="entry name" value="TTC22"/>
</dbReference>
<accession>A0A6J8AD28</accession>
<proteinExistence type="predicted"/>
<dbReference type="PROSITE" id="PS50104">
    <property type="entry name" value="TIR"/>
    <property type="match status" value="1"/>
</dbReference>
<evidence type="ECO:0000313" key="2">
    <source>
        <dbReference type="EMBL" id="CAC5366086.1"/>
    </source>
</evidence>
<evidence type="ECO:0000313" key="3">
    <source>
        <dbReference type="Proteomes" id="UP000507470"/>
    </source>
</evidence>
<gene>
    <name evidence="2" type="ORF">MCOR_6517</name>
</gene>
<dbReference type="Pfam" id="PF13676">
    <property type="entry name" value="TIR_2"/>
    <property type="match status" value="1"/>
</dbReference>
<dbReference type="PANTHER" id="PTHR16253:SF0">
    <property type="entry name" value="TETRATRICOPEPTIDE REPEAT PROTEIN 22"/>
    <property type="match status" value="1"/>
</dbReference>
<dbReference type="PANTHER" id="PTHR16253">
    <property type="entry name" value="TETRATRICOPEPTIDE REPEAT PROTEIN 22"/>
    <property type="match status" value="1"/>
</dbReference>
<keyword evidence="3" id="KW-1185">Reference proteome</keyword>
<dbReference type="InterPro" id="IPR035897">
    <property type="entry name" value="Toll_tir_struct_dom_sf"/>
</dbReference>